<dbReference type="GO" id="GO:0006508">
    <property type="term" value="P:proteolysis"/>
    <property type="evidence" value="ECO:0007669"/>
    <property type="project" value="InterPro"/>
</dbReference>
<dbReference type="PROSITE" id="PS51257">
    <property type="entry name" value="PROKAR_LIPOPROTEIN"/>
    <property type="match status" value="1"/>
</dbReference>
<evidence type="ECO:0000313" key="3">
    <source>
        <dbReference type="Proteomes" id="UP000391834"/>
    </source>
</evidence>
<sequence>MMKVVWLKILFVLYTVFSLAISCVSENQTSAVRKQEKNELMAHLRFLASDELMGRKVGTTEAHIAARYIAEQFRAAGLQPFETFNDYLQPVEFLIDNKEVSCQNVAGFIKGTHRQLKNEYVLLCAHYDHLGVQHGKNHSGEDSVYNGARDNAMGTAALIYAAKELSKFPPNRSVIFVATTGEEEGMLGARYFMEHCPVALQQIVFVLNNDGGGFNDTTQIRVGGKNQIEFLSQFWNPVINLGVACLPYPKELAYLYEKGDNIVFAENGIPSVTISPGFDRIDDEILKYVHQTADEATDDFDYSYLLKFSQVYALLAQEISNAQSVPFWKKESEYYRRGVKLYSN</sequence>
<accession>A0A5M4B4C2</accession>
<comment type="caution">
    <text evidence="2">The sequence shown here is derived from an EMBL/GenBank/DDBJ whole genome shotgun (WGS) entry which is preliminary data.</text>
</comment>
<dbReference type="SUPFAM" id="SSF53187">
    <property type="entry name" value="Zn-dependent exopeptidases"/>
    <property type="match status" value="1"/>
</dbReference>
<keyword evidence="3" id="KW-1185">Reference proteome</keyword>
<dbReference type="PANTHER" id="PTHR12147">
    <property type="entry name" value="METALLOPEPTIDASE M28 FAMILY MEMBER"/>
    <property type="match status" value="1"/>
</dbReference>
<dbReference type="Gene3D" id="3.40.630.10">
    <property type="entry name" value="Zn peptidases"/>
    <property type="match status" value="1"/>
</dbReference>
<dbReference type="InterPro" id="IPR007484">
    <property type="entry name" value="Peptidase_M28"/>
</dbReference>
<dbReference type="RefSeq" id="WP_025865955.1">
    <property type="nucleotide sequence ID" value="NZ_BLAX01000001.1"/>
</dbReference>
<proteinExistence type="predicted"/>
<reference evidence="2 3" key="1">
    <citation type="submission" date="2019-10" db="EMBL/GenBank/DDBJ databases">
        <title>Prolixibacter strains distinguished by the presence of nitrate reductase genes were adept at nitrate-dependent anaerobic corrosion of metallic iron and carbon steel.</title>
        <authorList>
            <person name="Iino T."/>
            <person name="Shono N."/>
            <person name="Ito K."/>
            <person name="Nakamura R."/>
            <person name="Sueoka K."/>
            <person name="Harayama S."/>
            <person name="Ohkuma M."/>
        </authorList>
    </citation>
    <scope>NUCLEOTIDE SEQUENCE [LARGE SCALE GENOMIC DNA]</scope>
    <source>
        <strain evidence="2 3">JCM 13498</strain>
    </source>
</reference>
<feature type="domain" description="Peptidase M28" evidence="1">
    <location>
        <begin position="104"/>
        <end position="312"/>
    </location>
</feature>
<dbReference type="InterPro" id="IPR045175">
    <property type="entry name" value="M28_fam"/>
</dbReference>
<name>A0A5M4B4C2_9BACT</name>
<organism evidence="2 3">
    <name type="scientific">Prolixibacter bellariivorans</name>
    <dbReference type="NCBI Taxonomy" id="314319"/>
    <lineage>
        <taxon>Bacteria</taxon>
        <taxon>Pseudomonadati</taxon>
        <taxon>Bacteroidota</taxon>
        <taxon>Bacteroidia</taxon>
        <taxon>Marinilabiliales</taxon>
        <taxon>Prolixibacteraceae</taxon>
        <taxon>Prolixibacter</taxon>
    </lineage>
</organism>
<dbReference type="AlphaFoldDB" id="A0A5M4B4C2"/>
<dbReference type="Proteomes" id="UP000391834">
    <property type="component" value="Unassembled WGS sequence"/>
</dbReference>
<dbReference type="EMBL" id="BLAX01000001">
    <property type="protein sequence ID" value="GET34537.1"/>
    <property type="molecule type" value="Genomic_DNA"/>
</dbReference>
<dbReference type="PANTHER" id="PTHR12147:SF26">
    <property type="entry name" value="PEPTIDASE M28 DOMAIN-CONTAINING PROTEIN"/>
    <property type="match status" value="1"/>
</dbReference>
<evidence type="ECO:0000259" key="1">
    <source>
        <dbReference type="Pfam" id="PF04389"/>
    </source>
</evidence>
<dbReference type="GO" id="GO:0008235">
    <property type="term" value="F:metalloexopeptidase activity"/>
    <property type="evidence" value="ECO:0007669"/>
    <property type="project" value="InterPro"/>
</dbReference>
<gene>
    <name evidence="2" type="ORF">PbJCM13498_34000</name>
</gene>
<dbReference type="OrthoDB" id="9764939at2"/>
<protein>
    <recommendedName>
        <fullName evidence="1">Peptidase M28 domain-containing protein</fullName>
    </recommendedName>
</protein>
<evidence type="ECO:0000313" key="2">
    <source>
        <dbReference type="EMBL" id="GET34537.1"/>
    </source>
</evidence>
<dbReference type="Pfam" id="PF04389">
    <property type="entry name" value="Peptidase_M28"/>
    <property type="match status" value="1"/>
</dbReference>